<reference evidence="2" key="1">
    <citation type="submission" date="2023-06" db="EMBL/GenBank/DDBJ databases">
        <authorList>
            <person name="Kurt Z."/>
        </authorList>
    </citation>
    <scope>NUCLEOTIDE SEQUENCE</scope>
</reference>
<dbReference type="Gene3D" id="3.40.30.10">
    <property type="entry name" value="Glutaredoxin"/>
    <property type="match status" value="1"/>
</dbReference>
<feature type="domain" description="Thioredoxin" evidence="1">
    <location>
        <begin position="15"/>
        <end position="113"/>
    </location>
</feature>
<dbReference type="PANTHER" id="PTHR45815">
    <property type="entry name" value="PROTEIN DISULFIDE-ISOMERASE A6"/>
    <property type="match status" value="1"/>
</dbReference>
<dbReference type="SUPFAM" id="SSF52833">
    <property type="entry name" value="Thioredoxin-like"/>
    <property type="match status" value="1"/>
</dbReference>
<sequence length="228" mass="26468">MLTLLISLQEIHPIVGKEFNTKGQLNYTMMVFFSIPNCTKCEKLQLAMQNVCENLTHVVDCYSINCQDPNNDNLCQKQNITEYPTLKLYNHNENKKSKVYRGIPTTKNLFSWAAQHHRKPFIQIESNSSARELISGNAQKANILFVFSPNEKPSVLNYKIAKKYKDKLNVVVHVGYSRDAYYRYKGVDLVDYMEKEGLQIIMVKQGKYVKYQGDNNEAEIEKWIGRQI</sequence>
<dbReference type="InterPro" id="IPR013766">
    <property type="entry name" value="Thioredoxin_domain"/>
</dbReference>
<gene>
    <name evidence="2" type="ORF">HINF_LOCUS41428</name>
    <name evidence="3" type="ORF">HINF_LOCUS42587</name>
</gene>
<dbReference type="GO" id="GO:0015035">
    <property type="term" value="F:protein-disulfide reductase activity"/>
    <property type="evidence" value="ECO:0007669"/>
    <property type="project" value="TreeGrafter"/>
</dbReference>
<dbReference type="GO" id="GO:0005788">
    <property type="term" value="C:endoplasmic reticulum lumen"/>
    <property type="evidence" value="ECO:0007669"/>
    <property type="project" value="TreeGrafter"/>
</dbReference>
<dbReference type="Pfam" id="PF00085">
    <property type="entry name" value="Thioredoxin"/>
    <property type="match status" value="1"/>
</dbReference>
<comment type="caution">
    <text evidence="2">The sequence shown here is derived from an EMBL/GenBank/DDBJ whole genome shotgun (WGS) entry which is preliminary data.</text>
</comment>
<accession>A0AA86Q9F4</accession>
<dbReference type="EMBL" id="CAXDID020000174">
    <property type="protein sequence ID" value="CAL6048223.1"/>
    <property type="molecule type" value="Genomic_DNA"/>
</dbReference>
<dbReference type="GO" id="GO:0016853">
    <property type="term" value="F:isomerase activity"/>
    <property type="evidence" value="ECO:0007669"/>
    <property type="project" value="UniProtKB-KW"/>
</dbReference>
<evidence type="ECO:0000313" key="2">
    <source>
        <dbReference type="EMBL" id="CAI9953783.1"/>
    </source>
</evidence>
<dbReference type="InterPro" id="IPR036249">
    <property type="entry name" value="Thioredoxin-like_sf"/>
</dbReference>
<keyword evidence="4" id="KW-1185">Reference proteome</keyword>
<proteinExistence type="predicted"/>
<organism evidence="2">
    <name type="scientific">Hexamita inflata</name>
    <dbReference type="NCBI Taxonomy" id="28002"/>
    <lineage>
        <taxon>Eukaryota</taxon>
        <taxon>Metamonada</taxon>
        <taxon>Diplomonadida</taxon>
        <taxon>Hexamitidae</taxon>
        <taxon>Hexamitinae</taxon>
        <taxon>Hexamita</taxon>
    </lineage>
</organism>
<protein>
    <submittedName>
        <fullName evidence="2">Protein disulfide isomerase</fullName>
    </submittedName>
    <submittedName>
        <fullName evidence="3">Protein_disulfide isomerase</fullName>
    </submittedName>
</protein>
<keyword evidence="2" id="KW-0413">Isomerase</keyword>
<dbReference type="AlphaFoldDB" id="A0AA86Q9F4"/>
<evidence type="ECO:0000313" key="3">
    <source>
        <dbReference type="EMBL" id="CAL6048223.1"/>
    </source>
</evidence>
<dbReference type="GO" id="GO:0034976">
    <property type="term" value="P:response to endoplasmic reticulum stress"/>
    <property type="evidence" value="ECO:0007669"/>
    <property type="project" value="TreeGrafter"/>
</dbReference>
<name>A0AA86Q9F4_9EUKA</name>
<dbReference type="Proteomes" id="UP001642409">
    <property type="component" value="Unassembled WGS sequence"/>
</dbReference>
<evidence type="ECO:0000259" key="1">
    <source>
        <dbReference type="Pfam" id="PF00085"/>
    </source>
</evidence>
<dbReference type="EMBL" id="CATOUU010000841">
    <property type="protein sequence ID" value="CAI9953783.1"/>
    <property type="molecule type" value="Genomic_DNA"/>
</dbReference>
<dbReference type="PANTHER" id="PTHR45815:SF6">
    <property type="entry name" value="YALI0E02420P"/>
    <property type="match status" value="1"/>
</dbReference>
<evidence type="ECO:0000313" key="4">
    <source>
        <dbReference type="Proteomes" id="UP001642409"/>
    </source>
</evidence>
<reference evidence="3 4" key="2">
    <citation type="submission" date="2024-07" db="EMBL/GenBank/DDBJ databases">
        <authorList>
            <person name="Akdeniz Z."/>
        </authorList>
    </citation>
    <scope>NUCLEOTIDE SEQUENCE [LARGE SCALE GENOMIC DNA]</scope>
</reference>